<feature type="compositionally biased region" description="Low complexity" evidence="1">
    <location>
        <begin position="206"/>
        <end position="226"/>
    </location>
</feature>
<keyword evidence="4" id="KW-1185">Reference proteome</keyword>
<reference evidence="3 4" key="1">
    <citation type="journal article" date="2012" name="Eukaryot. Cell">
        <title>Draft genome sequence of Wickerhamomyces ciferrii NRRL Y-1031 F-60-10.</title>
        <authorList>
            <person name="Schneider J."/>
            <person name="Andrea H."/>
            <person name="Blom J."/>
            <person name="Jaenicke S."/>
            <person name="Ruckert C."/>
            <person name="Schorsch C."/>
            <person name="Szczepanowski R."/>
            <person name="Farwick M."/>
            <person name="Goesmann A."/>
            <person name="Puhler A."/>
            <person name="Schaffer S."/>
            <person name="Tauch A."/>
            <person name="Kohler T."/>
            <person name="Brinkrolf K."/>
        </authorList>
    </citation>
    <scope>NUCLEOTIDE SEQUENCE [LARGE SCALE GENOMIC DNA]</scope>
    <source>
        <strain evidence="4">ATCC 14091 / BCRC 22168 / CBS 111 / JCM 3599 / NBRC 0793 / NRRL Y-1031 F-60-10</strain>
    </source>
</reference>
<evidence type="ECO:0000256" key="1">
    <source>
        <dbReference type="SAM" id="MobiDB-lite"/>
    </source>
</evidence>
<sequence>MSNQTQSLPELNEINELNKLMIKIPENLLINGKYIQNIKNFQNLNKFDSFNHLLEIIFQNIDSFQQLKSLYQADQRFGKYIEQNIVILTDDIELPTNQMLLKDGLLGLNIDKFSFNEISTSLESSNKLFNNNRYKFFLLYFIDIENFHSLKFKNLRLWNFLQKNSSKIENSCFNNKFDISKSFYNPINQLYNISEEQPKTTQFQLNKSPNRSRSNSRNHNNNSSKSKICDLGYNKMELNERQQRQQEICVLGFFIFVISLMVYLVSRG</sequence>
<evidence type="ECO:0000256" key="2">
    <source>
        <dbReference type="SAM" id="Phobius"/>
    </source>
</evidence>
<dbReference type="HOGENOM" id="CLU_1039010_0_0_1"/>
<dbReference type="Proteomes" id="UP000009328">
    <property type="component" value="Unassembled WGS sequence"/>
</dbReference>
<dbReference type="EMBL" id="CAIF01000120">
    <property type="protein sequence ID" value="CCH44293.1"/>
    <property type="molecule type" value="Genomic_DNA"/>
</dbReference>
<evidence type="ECO:0000313" key="4">
    <source>
        <dbReference type="Proteomes" id="UP000009328"/>
    </source>
</evidence>
<protein>
    <recommendedName>
        <fullName evidence="5">Transmembrane protein</fullName>
    </recommendedName>
</protein>
<organism evidence="3 4">
    <name type="scientific">Wickerhamomyces ciferrii (strain ATCC 14091 / BCRC 22168 / CBS 111 / JCM 3599 / NBRC 0793 / NRRL Y-1031 F-60-10)</name>
    <name type="common">Yeast</name>
    <name type="synonym">Pichia ciferrii</name>
    <dbReference type="NCBI Taxonomy" id="1206466"/>
    <lineage>
        <taxon>Eukaryota</taxon>
        <taxon>Fungi</taxon>
        <taxon>Dikarya</taxon>
        <taxon>Ascomycota</taxon>
        <taxon>Saccharomycotina</taxon>
        <taxon>Saccharomycetes</taxon>
        <taxon>Phaffomycetales</taxon>
        <taxon>Wickerhamomycetaceae</taxon>
        <taxon>Wickerhamomyces</taxon>
    </lineage>
</organism>
<keyword evidence="2" id="KW-0472">Membrane</keyword>
<evidence type="ECO:0000313" key="3">
    <source>
        <dbReference type="EMBL" id="CCH44293.1"/>
    </source>
</evidence>
<evidence type="ECO:0008006" key="5">
    <source>
        <dbReference type="Google" id="ProtNLM"/>
    </source>
</evidence>
<feature type="region of interest" description="Disordered" evidence="1">
    <location>
        <begin position="200"/>
        <end position="228"/>
    </location>
</feature>
<keyword evidence="2" id="KW-0812">Transmembrane</keyword>
<comment type="caution">
    <text evidence="3">The sequence shown here is derived from an EMBL/GenBank/DDBJ whole genome shotgun (WGS) entry which is preliminary data.</text>
</comment>
<dbReference type="InParanoid" id="K0KSK1"/>
<dbReference type="AlphaFoldDB" id="K0KSK1"/>
<accession>K0KSK1</accession>
<gene>
    <name evidence="3" type="ORF">BN7_3855</name>
</gene>
<name>K0KSK1_WICCF</name>
<feature type="transmembrane region" description="Helical" evidence="2">
    <location>
        <begin position="248"/>
        <end position="266"/>
    </location>
</feature>
<proteinExistence type="predicted"/>
<keyword evidence="2" id="KW-1133">Transmembrane helix</keyword>